<sequence length="78" mass="9005">MAMGDALDDARCYRYCQGTIHPPHMKGEQEKVFWRGDKARVTEEQWEAVRNTCSLSRCENTSMDINNNSCDDTTLMEL</sequence>
<proteinExistence type="predicted"/>
<evidence type="ECO:0000313" key="1">
    <source>
        <dbReference type="EMBL" id="EYB93813.1"/>
    </source>
</evidence>
<evidence type="ECO:0000313" key="2">
    <source>
        <dbReference type="Proteomes" id="UP000024635"/>
    </source>
</evidence>
<name>A0A016SSW7_9BILA</name>
<dbReference type="EMBL" id="JARK01001514">
    <property type="protein sequence ID" value="EYB93813.1"/>
    <property type="molecule type" value="Genomic_DNA"/>
</dbReference>
<keyword evidence="2" id="KW-1185">Reference proteome</keyword>
<dbReference type="Proteomes" id="UP000024635">
    <property type="component" value="Unassembled WGS sequence"/>
</dbReference>
<organism evidence="1 2">
    <name type="scientific">Ancylostoma ceylanicum</name>
    <dbReference type="NCBI Taxonomy" id="53326"/>
    <lineage>
        <taxon>Eukaryota</taxon>
        <taxon>Metazoa</taxon>
        <taxon>Ecdysozoa</taxon>
        <taxon>Nematoda</taxon>
        <taxon>Chromadorea</taxon>
        <taxon>Rhabditida</taxon>
        <taxon>Rhabditina</taxon>
        <taxon>Rhabditomorpha</taxon>
        <taxon>Strongyloidea</taxon>
        <taxon>Ancylostomatidae</taxon>
        <taxon>Ancylostomatinae</taxon>
        <taxon>Ancylostoma</taxon>
    </lineage>
</organism>
<comment type="caution">
    <text evidence="1">The sequence shown here is derived from an EMBL/GenBank/DDBJ whole genome shotgun (WGS) entry which is preliminary data.</text>
</comment>
<reference evidence="2" key="1">
    <citation type="journal article" date="2015" name="Nat. Genet.">
        <title>The genome and transcriptome of the zoonotic hookworm Ancylostoma ceylanicum identify infection-specific gene families.</title>
        <authorList>
            <person name="Schwarz E.M."/>
            <person name="Hu Y."/>
            <person name="Antoshechkin I."/>
            <person name="Miller M.M."/>
            <person name="Sternberg P.W."/>
            <person name="Aroian R.V."/>
        </authorList>
    </citation>
    <scope>NUCLEOTIDE SEQUENCE</scope>
    <source>
        <strain evidence="2">HY135</strain>
    </source>
</reference>
<protein>
    <submittedName>
        <fullName evidence="1">Uncharacterized protein</fullName>
    </submittedName>
</protein>
<accession>A0A016SSW7</accession>
<gene>
    <name evidence="1" type="primary">Acey_s0178.g648</name>
    <name evidence="1" type="ORF">Y032_0178g648</name>
</gene>
<dbReference type="AlphaFoldDB" id="A0A016SSW7"/>